<feature type="chain" id="PRO_5032866100" evidence="1">
    <location>
        <begin position="19"/>
        <end position="201"/>
    </location>
</feature>
<proteinExistence type="predicted"/>
<dbReference type="Proteomes" id="UP000664859">
    <property type="component" value="Unassembled WGS sequence"/>
</dbReference>
<reference evidence="2" key="1">
    <citation type="submission" date="2021-02" db="EMBL/GenBank/DDBJ databases">
        <title>First Annotated Genome of the Yellow-green Alga Tribonema minus.</title>
        <authorList>
            <person name="Mahan K.M."/>
        </authorList>
    </citation>
    <scope>NUCLEOTIDE SEQUENCE</scope>
    <source>
        <strain evidence="2">UTEX B ZZ1240</strain>
    </source>
</reference>
<name>A0A835YW68_9STRA</name>
<accession>A0A835YW68</accession>
<feature type="signal peptide" evidence="1">
    <location>
        <begin position="1"/>
        <end position="18"/>
    </location>
</feature>
<comment type="caution">
    <text evidence="2">The sequence shown here is derived from an EMBL/GenBank/DDBJ whole genome shotgun (WGS) entry which is preliminary data.</text>
</comment>
<keyword evidence="3" id="KW-1185">Reference proteome</keyword>
<evidence type="ECO:0000313" key="2">
    <source>
        <dbReference type="EMBL" id="KAG5177738.1"/>
    </source>
</evidence>
<evidence type="ECO:0000256" key="1">
    <source>
        <dbReference type="SAM" id="SignalP"/>
    </source>
</evidence>
<protein>
    <submittedName>
        <fullName evidence="2">Uncharacterized protein</fullName>
    </submittedName>
</protein>
<keyword evidence="1" id="KW-0732">Signal</keyword>
<gene>
    <name evidence="2" type="ORF">JKP88DRAFT_248631</name>
</gene>
<evidence type="ECO:0000313" key="3">
    <source>
        <dbReference type="Proteomes" id="UP000664859"/>
    </source>
</evidence>
<dbReference type="EMBL" id="JAFCMP010000522">
    <property type="protein sequence ID" value="KAG5177738.1"/>
    <property type="molecule type" value="Genomic_DNA"/>
</dbReference>
<organism evidence="2 3">
    <name type="scientific">Tribonema minus</name>
    <dbReference type="NCBI Taxonomy" id="303371"/>
    <lineage>
        <taxon>Eukaryota</taxon>
        <taxon>Sar</taxon>
        <taxon>Stramenopiles</taxon>
        <taxon>Ochrophyta</taxon>
        <taxon>PX clade</taxon>
        <taxon>Xanthophyceae</taxon>
        <taxon>Tribonematales</taxon>
        <taxon>Tribonemataceae</taxon>
        <taxon>Tribonema</taxon>
    </lineage>
</organism>
<dbReference type="AlphaFoldDB" id="A0A835YW68"/>
<sequence>MRMFWLLPLAALVAVARGQVWQTGGGDSYYSYTGSYSYPEVQTEIQIFIYNEHPSASLFLHTFEDVAFSNEHDRVNMVAKPRMFIETSIPSSHMKSRMFFDAISSSYDIGPASAITMNNFMYLFGGSIPGTQERIESSFTFVDTSNIFDCTYRSAYKVEVMPDGTATGSQEGTITFTIVCGEYTGGSGMPSYSYSYDNYSY</sequence>